<comment type="caution">
    <text evidence="3">The sequence shown here is derived from an EMBL/GenBank/DDBJ whole genome shotgun (WGS) entry which is preliminary data.</text>
</comment>
<dbReference type="InterPro" id="IPR005501">
    <property type="entry name" value="LamB/YcsF/PxpA-like"/>
</dbReference>
<organism evidence="3 4">
    <name type="scientific">Prauserella rugosa</name>
    <dbReference type="NCBI Taxonomy" id="43354"/>
    <lineage>
        <taxon>Bacteria</taxon>
        <taxon>Bacillati</taxon>
        <taxon>Actinomycetota</taxon>
        <taxon>Actinomycetes</taxon>
        <taxon>Pseudonocardiales</taxon>
        <taxon>Pseudonocardiaceae</taxon>
        <taxon>Prauserella</taxon>
    </lineage>
</organism>
<evidence type="ECO:0000256" key="1">
    <source>
        <dbReference type="HAMAP-Rule" id="MF_00691"/>
    </source>
</evidence>
<dbReference type="GO" id="GO:0005975">
    <property type="term" value="P:carbohydrate metabolic process"/>
    <property type="evidence" value="ECO:0007669"/>
    <property type="project" value="InterPro"/>
</dbReference>
<protein>
    <recommendedName>
        <fullName evidence="1">5-oxoprolinase subunit A</fullName>
        <shortName evidence="1">5-OPase subunit A</shortName>
        <ecNumber evidence="1">3.5.2.9</ecNumber>
    </recommendedName>
    <alternativeName>
        <fullName evidence="1">5-oxoprolinase (ATP-hydrolyzing) subunit A</fullName>
    </alternativeName>
</protein>
<name>A0A660CLV7_9PSEU</name>
<comment type="catalytic activity">
    <reaction evidence="1">
        <text>5-oxo-L-proline + ATP + 2 H2O = L-glutamate + ADP + phosphate + H(+)</text>
        <dbReference type="Rhea" id="RHEA:10348"/>
        <dbReference type="ChEBI" id="CHEBI:15377"/>
        <dbReference type="ChEBI" id="CHEBI:15378"/>
        <dbReference type="ChEBI" id="CHEBI:29985"/>
        <dbReference type="ChEBI" id="CHEBI:30616"/>
        <dbReference type="ChEBI" id="CHEBI:43474"/>
        <dbReference type="ChEBI" id="CHEBI:58402"/>
        <dbReference type="ChEBI" id="CHEBI:456216"/>
        <dbReference type="EC" id="3.5.2.9"/>
    </reaction>
</comment>
<evidence type="ECO:0000256" key="2">
    <source>
        <dbReference type="SAM" id="MobiDB-lite"/>
    </source>
</evidence>
<keyword evidence="1" id="KW-0378">Hydrolase</keyword>
<evidence type="ECO:0000313" key="3">
    <source>
        <dbReference type="EMBL" id="TWH22877.1"/>
    </source>
</evidence>
<dbReference type="EMBL" id="VLJV01000001">
    <property type="protein sequence ID" value="TWH22877.1"/>
    <property type="molecule type" value="Genomic_DNA"/>
</dbReference>
<feature type="compositionally biased region" description="Polar residues" evidence="2">
    <location>
        <begin position="88"/>
        <end position="103"/>
    </location>
</feature>
<sequence>MQGPVLRVQGSVLRVQGSVLRFRGRVLRAREFVLRLAGEIAAPGSWRDWVPCCGCRDIVLRVTGGSPGDDTSPRTRKTSPRIHHTRPQSHNTRTGIRNTGPQDHNTRTGIRNTGGFGGGGCSAGDEGVPVVDDETSTLAGMVLDLNSDLGEGFGIWPLTDDDALLDVVTSANVACGFHAGDPTVLRRVTERSAERGVAIGAQVGYRDLAGFGRRFIDVDPAELVNDVIYQIGALDGFARIAGTRVRYVKPHGALYNTVAHHTAQAEAVVDAVRRYDPTLPILGLPGSELLRLADEANLPTVAEAFADRAYTPEGRLVSRREPGAVIHDADTVVARSVRMATDGTVTAIDGTDIDARPRSLCLHGDTAGAVDLARRVRTGLLDAGVELAPFA</sequence>
<keyword evidence="4" id="KW-1185">Reference proteome</keyword>
<dbReference type="CDD" id="cd10787">
    <property type="entry name" value="LamB_YcsF_like"/>
    <property type="match status" value="1"/>
</dbReference>
<comment type="subunit">
    <text evidence="1">Forms a complex composed of PxpA, PxpB and PxpC.</text>
</comment>
<dbReference type="HAMAP" id="MF_00691">
    <property type="entry name" value="PxpA"/>
    <property type="match status" value="1"/>
</dbReference>
<feature type="compositionally biased region" description="Basic residues" evidence="2">
    <location>
        <begin position="74"/>
        <end position="87"/>
    </location>
</feature>
<dbReference type="GO" id="GO:0005524">
    <property type="term" value="F:ATP binding"/>
    <property type="evidence" value="ECO:0007669"/>
    <property type="project" value="UniProtKB-UniRule"/>
</dbReference>
<proteinExistence type="inferred from homology"/>
<gene>
    <name evidence="1" type="primary">pxpA</name>
    <name evidence="3" type="ORF">JD82_04769</name>
</gene>
<dbReference type="InterPro" id="IPR011330">
    <property type="entry name" value="Glyco_hydro/deAcase_b/a-brl"/>
</dbReference>
<dbReference type="GO" id="GO:0017168">
    <property type="term" value="F:5-oxoprolinase (ATP-hydrolyzing) activity"/>
    <property type="evidence" value="ECO:0007669"/>
    <property type="project" value="UniProtKB-UniRule"/>
</dbReference>
<dbReference type="PANTHER" id="PTHR30292">
    <property type="entry name" value="UNCHARACTERIZED PROTEIN YBGL-RELATED"/>
    <property type="match status" value="1"/>
</dbReference>
<dbReference type="Pfam" id="PF03746">
    <property type="entry name" value="LamB_YcsF"/>
    <property type="match status" value="1"/>
</dbReference>
<evidence type="ECO:0000313" key="4">
    <source>
        <dbReference type="Proteomes" id="UP000317303"/>
    </source>
</evidence>
<dbReference type="PANTHER" id="PTHR30292:SF0">
    <property type="entry name" value="5-OXOPROLINASE SUBUNIT A"/>
    <property type="match status" value="1"/>
</dbReference>
<dbReference type="Proteomes" id="UP000317303">
    <property type="component" value="Unassembled WGS sequence"/>
</dbReference>
<dbReference type="SUPFAM" id="SSF88713">
    <property type="entry name" value="Glycoside hydrolase/deacetylase"/>
    <property type="match status" value="1"/>
</dbReference>
<comment type="function">
    <text evidence="1">Catalyzes the cleavage of 5-oxoproline to form L-glutamate coupled to the hydrolysis of ATP to ADP and inorganic phosphate.</text>
</comment>
<accession>A0A660CLV7</accession>
<dbReference type="AlphaFoldDB" id="A0A660CLV7"/>
<feature type="region of interest" description="Disordered" evidence="2">
    <location>
        <begin position="63"/>
        <end position="107"/>
    </location>
</feature>
<dbReference type="Gene3D" id="3.20.20.370">
    <property type="entry name" value="Glycoside hydrolase/deacetylase"/>
    <property type="match status" value="1"/>
</dbReference>
<dbReference type="EC" id="3.5.2.9" evidence="1"/>
<dbReference type="NCBIfam" id="NF003814">
    <property type="entry name" value="PRK05406.1-3"/>
    <property type="match status" value="1"/>
</dbReference>
<reference evidence="3 4" key="1">
    <citation type="submission" date="2019-07" db="EMBL/GenBank/DDBJ databases">
        <title>R&amp;d 2014.</title>
        <authorList>
            <person name="Klenk H.-P."/>
        </authorList>
    </citation>
    <scope>NUCLEOTIDE SEQUENCE [LARGE SCALE GENOMIC DNA]</scope>
    <source>
        <strain evidence="3 4">DSM 43194</strain>
    </source>
</reference>
<keyword evidence="1" id="KW-0067">ATP-binding</keyword>
<keyword evidence="1" id="KW-0547">Nucleotide-binding</keyword>
<dbReference type="NCBIfam" id="NF003816">
    <property type="entry name" value="PRK05406.1-5"/>
    <property type="match status" value="1"/>
</dbReference>
<comment type="similarity">
    <text evidence="1">Belongs to the LamB/PxpA family.</text>
</comment>